<dbReference type="EMBL" id="DNAN01000439">
    <property type="protein sequence ID" value="HAW76498.1"/>
    <property type="molecule type" value="Genomic_DNA"/>
</dbReference>
<gene>
    <name evidence="1" type="ORF">DCW74_12290</name>
</gene>
<name>A0A350P5D1_9ALTE</name>
<protein>
    <submittedName>
        <fullName evidence="1">Uncharacterized protein</fullName>
    </submittedName>
</protein>
<comment type="caution">
    <text evidence="1">The sequence shown here is derived from an EMBL/GenBank/DDBJ whole genome shotgun (WGS) entry which is preliminary data.</text>
</comment>
<proteinExistence type="predicted"/>
<organism evidence="1 2">
    <name type="scientific">Alteromonas australica</name>
    <dbReference type="NCBI Taxonomy" id="589873"/>
    <lineage>
        <taxon>Bacteria</taxon>
        <taxon>Pseudomonadati</taxon>
        <taxon>Pseudomonadota</taxon>
        <taxon>Gammaproteobacteria</taxon>
        <taxon>Alteromonadales</taxon>
        <taxon>Alteromonadaceae</taxon>
        <taxon>Alteromonas/Salinimonas group</taxon>
        <taxon>Alteromonas</taxon>
    </lineage>
</organism>
<sequence length="101" mass="11254">MFTVTNNTLDANYTCLQAEVSLPARATFDLLGEPLEGDGHKVSAEWILQDESGHVVTLYDWKAVPNALSQQESDEPFTFHIGGHDSMTASNFKDWLVKNLK</sequence>
<evidence type="ECO:0000313" key="2">
    <source>
        <dbReference type="Proteomes" id="UP000263517"/>
    </source>
</evidence>
<reference evidence="1 2" key="1">
    <citation type="journal article" date="2018" name="Nat. Biotechnol.">
        <title>A standardized bacterial taxonomy based on genome phylogeny substantially revises the tree of life.</title>
        <authorList>
            <person name="Parks D.H."/>
            <person name="Chuvochina M."/>
            <person name="Waite D.W."/>
            <person name="Rinke C."/>
            <person name="Skarshewski A."/>
            <person name="Chaumeil P.A."/>
            <person name="Hugenholtz P."/>
        </authorList>
    </citation>
    <scope>NUCLEOTIDE SEQUENCE [LARGE SCALE GENOMIC DNA]</scope>
    <source>
        <strain evidence="1">UBA11978</strain>
    </source>
</reference>
<dbReference type="AlphaFoldDB" id="A0A350P5D1"/>
<evidence type="ECO:0000313" key="1">
    <source>
        <dbReference type="EMBL" id="HAW76498.1"/>
    </source>
</evidence>
<accession>A0A350P5D1</accession>
<dbReference type="Proteomes" id="UP000263517">
    <property type="component" value="Unassembled WGS sequence"/>
</dbReference>